<protein>
    <submittedName>
        <fullName evidence="2">Uncharacterized protein</fullName>
    </submittedName>
</protein>
<feature type="region of interest" description="Disordered" evidence="1">
    <location>
        <begin position="74"/>
        <end position="121"/>
    </location>
</feature>
<feature type="compositionally biased region" description="Polar residues" evidence="1">
    <location>
        <begin position="108"/>
        <end position="120"/>
    </location>
</feature>
<name>A0A8S1EMD4_9PELO</name>
<evidence type="ECO:0000256" key="1">
    <source>
        <dbReference type="SAM" id="MobiDB-lite"/>
    </source>
</evidence>
<evidence type="ECO:0000313" key="3">
    <source>
        <dbReference type="Proteomes" id="UP000494206"/>
    </source>
</evidence>
<sequence>MLASLCCWLNSNKELDEVDDETECLVDDVVENDYTDNDGEPCRNHCEKMSESDDFESVGLQADASDAVSIHTNRRASSAAASSADEEMSELEGIDNESYCTSPWGDSPSPTTCSMTSGYQSKLDDTECDVDELSEESVVFGFN</sequence>
<feature type="compositionally biased region" description="Acidic residues" evidence="1">
    <location>
        <begin position="84"/>
        <end position="95"/>
    </location>
</feature>
<organism evidence="2 3">
    <name type="scientific">Caenorhabditis bovis</name>
    <dbReference type="NCBI Taxonomy" id="2654633"/>
    <lineage>
        <taxon>Eukaryota</taxon>
        <taxon>Metazoa</taxon>
        <taxon>Ecdysozoa</taxon>
        <taxon>Nematoda</taxon>
        <taxon>Chromadorea</taxon>
        <taxon>Rhabditida</taxon>
        <taxon>Rhabditina</taxon>
        <taxon>Rhabditomorpha</taxon>
        <taxon>Rhabditoidea</taxon>
        <taxon>Rhabditidae</taxon>
        <taxon>Peloderinae</taxon>
        <taxon>Caenorhabditis</taxon>
    </lineage>
</organism>
<proteinExistence type="predicted"/>
<accession>A0A8S1EMD4</accession>
<dbReference type="Proteomes" id="UP000494206">
    <property type="component" value="Unassembled WGS sequence"/>
</dbReference>
<evidence type="ECO:0000313" key="2">
    <source>
        <dbReference type="EMBL" id="CAB3403294.1"/>
    </source>
</evidence>
<keyword evidence="3" id="KW-1185">Reference proteome</keyword>
<gene>
    <name evidence="2" type="ORF">CBOVIS_LOCUS5791</name>
</gene>
<dbReference type="EMBL" id="CADEPM010000003">
    <property type="protein sequence ID" value="CAB3403294.1"/>
    <property type="molecule type" value="Genomic_DNA"/>
</dbReference>
<dbReference type="AlphaFoldDB" id="A0A8S1EMD4"/>
<reference evidence="2 3" key="1">
    <citation type="submission" date="2020-04" db="EMBL/GenBank/DDBJ databases">
        <authorList>
            <person name="Laetsch R D."/>
            <person name="Stevens L."/>
            <person name="Kumar S."/>
            <person name="Blaxter L. M."/>
        </authorList>
    </citation>
    <scope>NUCLEOTIDE SEQUENCE [LARGE SCALE GENOMIC DNA]</scope>
</reference>
<comment type="caution">
    <text evidence="2">The sequence shown here is derived from an EMBL/GenBank/DDBJ whole genome shotgun (WGS) entry which is preliminary data.</text>
</comment>